<dbReference type="CDD" id="cd06171">
    <property type="entry name" value="Sigma70_r4"/>
    <property type="match status" value="1"/>
</dbReference>
<dbReference type="NCBIfam" id="TIGR02937">
    <property type="entry name" value="sigma70-ECF"/>
    <property type="match status" value="1"/>
</dbReference>
<dbReference type="InterPro" id="IPR013325">
    <property type="entry name" value="RNA_pol_sigma_r2"/>
</dbReference>
<evidence type="ECO:0000259" key="7">
    <source>
        <dbReference type="Pfam" id="PF08281"/>
    </source>
</evidence>
<keyword evidence="2" id="KW-0805">Transcription regulation</keyword>
<keyword evidence="4" id="KW-0238">DNA-binding</keyword>
<name>A0A9D1JKL3_9FIRM</name>
<dbReference type="Pfam" id="PF08281">
    <property type="entry name" value="Sigma70_r4_2"/>
    <property type="match status" value="1"/>
</dbReference>
<feature type="domain" description="RNA polymerase sigma-70 region 2" evidence="6">
    <location>
        <begin position="9"/>
        <end position="74"/>
    </location>
</feature>
<reference evidence="8" key="2">
    <citation type="journal article" date="2021" name="PeerJ">
        <title>Extensive microbial diversity within the chicken gut microbiome revealed by metagenomics and culture.</title>
        <authorList>
            <person name="Gilroy R."/>
            <person name="Ravi A."/>
            <person name="Getino M."/>
            <person name="Pursley I."/>
            <person name="Horton D.L."/>
            <person name="Alikhan N.F."/>
            <person name="Baker D."/>
            <person name="Gharbi K."/>
            <person name="Hall N."/>
            <person name="Watson M."/>
            <person name="Adriaenssens E.M."/>
            <person name="Foster-Nyarko E."/>
            <person name="Jarju S."/>
            <person name="Secka A."/>
            <person name="Antonio M."/>
            <person name="Oren A."/>
            <person name="Chaudhuri R.R."/>
            <person name="La Ragione R."/>
            <person name="Hildebrand F."/>
            <person name="Pallen M.J."/>
        </authorList>
    </citation>
    <scope>NUCLEOTIDE SEQUENCE</scope>
    <source>
        <strain evidence="8">CHK190-19873</strain>
    </source>
</reference>
<dbReference type="PANTHER" id="PTHR43133:SF52">
    <property type="entry name" value="ECF RNA POLYMERASE SIGMA FACTOR SIGL"/>
    <property type="match status" value="1"/>
</dbReference>
<dbReference type="Pfam" id="PF04542">
    <property type="entry name" value="Sigma70_r2"/>
    <property type="match status" value="1"/>
</dbReference>
<protein>
    <submittedName>
        <fullName evidence="8">RNA polymerase sigma factor</fullName>
    </submittedName>
</protein>
<evidence type="ECO:0000256" key="5">
    <source>
        <dbReference type="ARBA" id="ARBA00023163"/>
    </source>
</evidence>
<dbReference type="InterPro" id="IPR013324">
    <property type="entry name" value="RNA_pol_sigma_r3/r4-like"/>
</dbReference>
<dbReference type="Gene3D" id="1.10.10.10">
    <property type="entry name" value="Winged helix-like DNA-binding domain superfamily/Winged helix DNA-binding domain"/>
    <property type="match status" value="1"/>
</dbReference>
<gene>
    <name evidence="8" type="ORF">IAB44_08185</name>
</gene>
<dbReference type="EMBL" id="DVIQ01000043">
    <property type="protein sequence ID" value="HIS31504.1"/>
    <property type="molecule type" value="Genomic_DNA"/>
</dbReference>
<evidence type="ECO:0000256" key="2">
    <source>
        <dbReference type="ARBA" id="ARBA00023015"/>
    </source>
</evidence>
<evidence type="ECO:0000313" key="8">
    <source>
        <dbReference type="EMBL" id="HIS31504.1"/>
    </source>
</evidence>
<comment type="similarity">
    <text evidence="1">Belongs to the sigma-70 factor family. ECF subfamily.</text>
</comment>
<dbReference type="GO" id="GO:0016987">
    <property type="term" value="F:sigma factor activity"/>
    <property type="evidence" value="ECO:0007669"/>
    <property type="project" value="UniProtKB-KW"/>
</dbReference>
<accession>A0A9D1JKL3</accession>
<dbReference type="Gene3D" id="1.10.1740.10">
    <property type="match status" value="1"/>
</dbReference>
<evidence type="ECO:0000256" key="1">
    <source>
        <dbReference type="ARBA" id="ARBA00010641"/>
    </source>
</evidence>
<dbReference type="AlphaFoldDB" id="A0A9D1JKL3"/>
<evidence type="ECO:0000256" key="4">
    <source>
        <dbReference type="ARBA" id="ARBA00023125"/>
    </source>
</evidence>
<dbReference type="GO" id="GO:0006352">
    <property type="term" value="P:DNA-templated transcription initiation"/>
    <property type="evidence" value="ECO:0007669"/>
    <property type="project" value="InterPro"/>
</dbReference>
<keyword evidence="5" id="KW-0804">Transcription</keyword>
<sequence>MEQDVIQALYEAYGQELYLYLYSLCGQKAAAEDLLQDTFLKAMLSLPRGHGNVRAWLYTVARNLFFNYRKREERESPREELPEGFSPDDGMESVLRTERNRLLYQGLCSLDIRKREILEMQYFGGLSLKEIARVLGLSQENVRVQSHRGRKQLKSFMEGHGYDVSGND</sequence>
<reference evidence="8" key="1">
    <citation type="submission" date="2020-10" db="EMBL/GenBank/DDBJ databases">
        <authorList>
            <person name="Gilroy R."/>
        </authorList>
    </citation>
    <scope>NUCLEOTIDE SEQUENCE</scope>
    <source>
        <strain evidence="8">CHK190-19873</strain>
    </source>
</reference>
<feature type="domain" description="RNA polymerase sigma factor 70 region 4 type 2" evidence="7">
    <location>
        <begin position="102"/>
        <end position="153"/>
    </location>
</feature>
<dbReference type="GO" id="GO:0003677">
    <property type="term" value="F:DNA binding"/>
    <property type="evidence" value="ECO:0007669"/>
    <property type="project" value="UniProtKB-KW"/>
</dbReference>
<evidence type="ECO:0000259" key="6">
    <source>
        <dbReference type="Pfam" id="PF04542"/>
    </source>
</evidence>
<keyword evidence="3" id="KW-0731">Sigma factor</keyword>
<dbReference type="InterPro" id="IPR014284">
    <property type="entry name" value="RNA_pol_sigma-70_dom"/>
</dbReference>
<dbReference type="InterPro" id="IPR013249">
    <property type="entry name" value="RNA_pol_sigma70_r4_t2"/>
</dbReference>
<comment type="caution">
    <text evidence="8">The sequence shown here is derived from an EMBL/GenBank/DDBJ whole genome shotgun (WGS) entry which is preliminary data.</text>
</comment>
<dbReference type="PANTHER" id="PTHR43133">
    <property type="entry name" value="RNA POLYMERASE ECF-TYPE SIGMA FACTO"/>
    <property type="match status" value="1"/>
</dbReference>
<dbReference type="InterPro" id="IPR007627">
    <property type="entry name" value="RNA_pol_sigma70_r2"/>
</dbReference>
<dbReference type="Proteomes" id="UP000823935">
    <property type="component" value="Unassembled WGS sequence"/>
</dbReference>
<dbReference type="SUPFAM" id="SSF88659">
    <property type="entry name" value="Sigma3 and sigma4 domains of RNA polymerase sigma factors"/>
    <property type="match status" value="1"/>
</dbReference>
<proteinExistence type="inferred from homology"/>
<evidence type="ECO:0000313" key="9">
    <source>
        <dbReference type="Proteomes" id="UP000823935"/>
    </source>
</evidence>
<dbReference type="SUPFAM" id="SSF88946">
    <property type="entry name" value="Sigma2 domain of RNA polymerase sigma factors"/>
    <property type="match status" value="1"/>
</dbReference>
<dbReference type="InterPro" id="IPR036388">
    <property type="entry name" value="WH-like_DNA-bd_sf"/>
</dbReference>
<organism evidence="8 9">
    <name type="scientific">Candidatus Limivivens intestinipullorum</name>
    <dbReference type="NCBI Taxonomy" id="2840858"/>
    <lineage>
        <taxon>Bacteria</taxon>
        <taxon>Bacillati</taxon>
        <taxon>Bacillota</taxon>
        <taxon>Clostridia</taxon>
        <taxon>Lachnospirales</taxon>
        <taxon>Lachnospiraceae</taxon>
        <taxon>Lachnospiraceae incertae sedis</taxon>
        <taxon>Candidatus Limivivens</taxon>
    </lineage>
</organism>
<evidence type="ECO:0000256" key="3">
    <source>
        <dbReference type="ARBA" id="ARBA00023082"/>
    </source>
</evidence>
<dbReference type="InterPro" id="IPR039425">
    <property type="entry name" value="RNA_pol_sigma-70-like"/>
</dbReference>